<sequence length="68" mass="7445">MLYEDLEQRGADSNLSSEACLLRCSTVPVLRTCVWYFSGVTLLCEVGKIAAGENKCINTDFIIPGICI</sequence>
<name>A0AA88N4C5_CHASR</name>
<proteinExistence type="predicted"/>
<organism evidence="1 2">
    <name type="scientific">Channa striata</name>
    <name type="common">Snakehead murrel</name>
    <name type="synonym">Ophicephalus striatus</name>
    <dbReference type="NCBI Taxonomy" id="64152"/>
    <lineage>
        <taxon>Eukaryota</taxon>
        <taxon>Metazoa</taxon>
        <taxon>Chordata</taxon>
        <taxon>Craniata</taxon>
        <taxon>Vertebrata</taxon>
        <taxon>Euteleostomi</taxon>
        <taxon>Actinopterygii</taxon>
        <taxon>Neopterygii</taxon>
        <taxon>Teleostei</taxon>
        <taxon>Neoteleostei</taxon>
        <taxon>Acanthomorphata</taxon>
        <taxon>Anabantaria</taxon>
        <taxon>Anabantiformes</taxon>
        <taxon>Channoidei</taxon>
        <taxon>Channidae</taxon>
        <taxon>Channa</taxon>
    </lineage>
</organism>
<accession>A0AA88N4C5</accession>
<evidence type="ECO:0000313" key="1">
    <source>
        <dbReference type="EMBL" id="KAK2851580.1"/>
    </source>
</evidence>
<comment type="caution">
    <text evidence="1">The sequence shown here is derived from an EMBL/GenBank/DDBJ whole genome shotgun (WGS) entry which is preliminary data.</text>
</comment>
<keyword evidence="2" id="KW-1185">Reference proteome</keyword>
<gene>
    <name evidence="1" type="ORF">Q5P01_007856</name>
</gene>
<evidence type="ECO:0000313" key="2">
    <source>
        <dbReference type="Proteomes" id="UP001187415"/>
    </source>
</evidence>
<dbReference type="AlphaFoldDB" id="A0AA88N4C5"/>
<reference evidence="1" key="1">
    <citation type="submission" date="2023-07" db="EMBL/GenBank/DDBJ databases">
        <title>Chromosome-level Genome Assembly of Striped Snakehead (Channa striata).</title>
        <authorList>
            <person name="Liu H."/>
        </authorList>
    </citation>
    <scope>NUCLEOTIDE SEQUENCE</scope>
    <source>
        <strain evidence="1">Gz</strain>
        <tissue evidence="1">Muscle</tissue>
    </source>
</reference>
<dbReference type="Proteomes" id="UP001187415">
    <property type="component" value="Unassembled WGS sequence"/>
</dbReference>
<protein>
    <submittedName>
        <fullName evidence="1">Uncharacterized protein</fullName>
    </submittedName>
</protein>
<dbReference type="EMBL" id="JAUPFM010000005">
    <property type="protein sequence ID" value="KAK2851580.1"/>
    <property type="molecule type" value="Genomic_DNA"/>
</dbReference>